<keyword evidence="2" id="KW-1185">Reference proteome</keyword>
<proteinExistence type="predicted"/>
<sequence length="120" mass="14368">MELEFMKNAYGLLYEVENKLHYTIESVMRNEYGIAWFINGPKAMKYLPYRKGLKFFNYYELLALMRGYPCFTNYFSKIIFISLHETIPIRNKIAHCHVISQDEYDLLQSVNDYLSKEVNI</sequence>
<protein>
    <recommendedName>
        <fullName evidence="3">Swt1-like HEPN domain-containing protein</fullName>
    </recommendedName>
</protein>
<name>A0ABU6KJJ5_9BACI</name>
<evidence type="ECO:0008006" key="3">
    <source>
        <dbReference type="Google" id="ProtNLM"/>
    </source>
</evidence>
<gene>
    <name evidence="1" type="ORF">QGM71_17590</name>
</gene>
<comment type="caution">
    <text evidence="1">The sequence shown here is derived from an EMBL/GenBank/DDBJ whole genome shotgun (WGS) entry which is preliminary data.</text>
</comment>
<dbReference type="Proteomes" id="UP001335737">
    <property type="component" value="Unassembled WGS sequence"/>
</dbReference>
<evidence type="ECO:0000313" key="2">
    <source>
        <dbReference type="Proteomes" id="UP001335737"/>
    </source>
</evidence>
<reference evidence="1 2" key="1">
    <citation type="journal article" date="2024" name="Int. J. Syst. Evol. Microbiol.">
        <title>Virgibacillus tibetensis sp. nov., isolated from salt lake on the Tibetan Plateau of China.</title>
        <authorList>
            <person name="Phurbu D."/>
            <person name="Liu Z.-X."/>
            <person name="Wang R."/>
            <person name="Zheng Y.-Y."/>
            <person name="Liu H.-C."/>
            <person name="Zhou Y.-G."/>
            <person name="Yu Y.-J."/>
            <person name="Li A.-H."/>
        </authorList>
    </citation>
    <scope>NUCLEOTIDE SEQUENCE [LARGE SCALE GENOMIC DNA]</scope>
    <source>
        <strain evidence="1 2">C22-A2</strain>
    </source>
</reference>
<dbReference type="EMBL" id="JARZFX010000012">
    <property type="protein sequence ID" value="MEC5425298.1"/>
    <property type="molecule type" value="Genomic_DNA"/>
</dbReference>
<evidence type="ECO:0000313" key="1">
    <source>
        <dbReference type="EMBL" id="MEC5425298.1"/>
    </source>
</evidence>
<organism evidence="1 2">
    <name type="scientific">Virgibacillus tibetensis</name>
    <dbReference type="NCBI Taxonomy" id="3042313"/>
    <lineage>
        <taxon>Bacteria</taxon>
        <taxon>Bacillati</taxon>
        <taxon>Bacillota</taxon>
        <taxon>Bacilli</taxon>
        <taxon>Bacillales</taxon>
        <taxon>Bacillaceae</taxon>
        <taxon>Virgibacillus</taxon>
    </lineage>
</organism>
<dbReference type="RefSeq" id="WP_327608847.1">
    <property type="nucleotide sequence ID" value="NZ_JARZFX010000012.1"/>
</dbReference>
<accession>A0ABU6KJJ5</accession>